<dbReference type="Gene3D" id="3.50.4.10">
    <property type="entry name" value="Hepatocyte Growth Factor"/>
    <property type="match status" value="1"/>
</dbReference>
<protein>
    <submittedName>
        <fullName evidence="2">Apple domain-containing protein</fullName>
    </submittedName>
</protein>
<name>A0A914Y252_9BILA</name>
<organism evidence="1 2">
    <name type="scientific">Panagrolaimus superbus</name>
    <dbReference type="NCBI Taxonomy" id="310955"/>
    <lineage>
        <taxon>Eukaryota</taxon>
        <taxon>Metazoa</taxon>
        <taxon>Ecdysozoa</taxon>
        <taxon>Nematoda</taxon>
        <taxon>Chromadorea</taxon>
        <taxon>Rhabditida</taxon>
        <taxon>Tylenchina</taxon>
        <taxon>Panagrolaimomorpha</taxon>
        <taxon>Panagrolaimoidea</taxon>
        <taxon>Panagrolaimidae</taxon>
        <taxon>Panagrolaimus</taxon>
    </lineage>
</organism>
<dbReference type="AlphaFoldDB" id="A0A914Y252"/>
<reference evidence="2" key="1">
    <citation type="submission" date="2022-11" db="UniProtKB">
        <authorList>
            <consortium name="WormBaseParasite"/>
        </authorList>
    </citation>
    <scope>IDENTIFICATION</scope>
</reference>
<evidence type="ECO:0000313" key="1">
    <source>
        <dbReference type="Proteomes" id="UP000887577"/>
    </source>
</evidence>
<dbReference type="Proteomes" id="UP000887577">
    <property type="component" value="Unplaced"/>
</dbReference>
<keyword evidence="1" id="KW-1185">Reference proteome</keyword>
<sequence>MNNLSAHAGQPSDCCDLCADLGFGCKAYVWNDYAGGTCWFKTATGPPAVQFGYIAGTVGSCDNLNKKEKQKSKTEL</sequence>
<evidence type="ECO:0000313" key="2">
    <source>
        <dbReference type="WBParaSite" id="PSU_v2.g11884.t1"/>
    </source>
</evidence>
<accession>A0A914Y252</accession>
<proteinExistence type="predicted"/>
<dbReference type="WBParaSite" id="PSU_v2.g11884.t1">
    <property type="protein sequence ID" value="PSU_v2.g11884.t1"/>
    <property type="gene ID" value="PSU_v2.g11884"/>
</dbReference>